<evidence type="ECO:0000313" key="2">
    <source>
        <dbReference type="EMBL" id="GJG60179.1"/>
    </source>
</evidence>
<protein>
    <recommendedName>
        <fullName evidence="4">Thioredoxin domain-containing protein</fullName>
    </recommendedName>
</protein>
<keyword evidence="1" id="KW-0732">Signal</keyword>
<accession>A0A9R1CCQ6</accession>
<comment type="caution">
    <text evidence="2">The sequence shown here is derived from an EMBL/GenBank/DDBJ whole genome shotgun (WGS) entry which is preliminary data.</text>
</comment>
<dbReference type="RefSeq" id="WP_223926573.1">
    <property type="nucleotide sequence ID" value="NZ_BPTU01000001.1"/>
</dbReference>
<keyword evidence="3" id="KW-1185">Reference proteome</keyword>
<gene>
    <name evidence="2" type="ORF">PRLR5076_30300</name>
</gene>
<reference evidence="2" key="1">
    <citation type="journal article" date="2022" name="Int. J. Syst. Evol. Microbiol.">
        <title>Prevotella lacticifex sp. nov., isolated from the rumen of cows.</title>
        <authorList>
            <person name="Shinkai T."/>
            <person name="Ikeyama N."/>
            <person name="Kumagai M."/>
            <person name="Ohmori H."/>
            <person name="Sakamoto M."/>
            <person name="Ohkuma M."/>
            <person name="Mitsumori M."/>
        </authorList>
    </citation>
    <scope>NUCLEOTIDE SEQUENCE</scope>
    <source>
        <strain evidence="2">R5076</strain>
    </source>
</reference>
<dbReference type="Proteomes" id="UP000825483">
    <property type="component" value="Unassembled WGS sequence"/>
</dbReference>
<proteinExistence type="predicted"/>
<evidence type="ECO:0000313" key="3">
    <source>
        <dbReference type="Proteomes" id="UP000825483"/>
    </source>
</evidence>
<evidence type="ECO:0008006" key="4">
    <source>
        <dbReference type="Google" id="ProtNLM"/>
    </source>
</evidence>
<feature type="chain" id="PRO_5040353961" description="Thioredoxin domain-containing protein" evidence="1">
    <location>
        <begin position="26"/>
        <end position="619"/>
    </location>
</feature>
<dbReference type="Gene3D" id="2.60.40.10">
    <property type="entry name" value="Immunoglobulins"/>
    <property type="match status" value="1"/>
</dbReference>
<dbReference type="GeneID" id="72467863"/>
<feature type="signal peptide" evidence="1">
    <location>
        <begin position="1"/>
        <end position="25"/>
    </location>
</feature>
<name>A0A9R1CCQ6_9BACT</name>
<organism evidence="2 3">
    <name type="scientific">Prevotella lacticifex</name>
    <dbReference type="NCBI Taxonomy" id="2854755"/>
    <lineage>
        <taxon>Bacteria</taxon>
        <taxon>Pseudomonadati</taxon>
        <taxon>Bacteroidota</taxon>
        <taxon>Bacteroidia</taxon>
        <taxon>Bacteroidales</taxon>
        <taxon>Prevotellaceae</taxon>
        <taxon>Prevotella</taxon>
    </lineage>
</organism>
<evidence type="ECO:0000256" key="1">
    <source>
        <dbReference type="SAM" id="SignalP"/>
    </source>
</evidence>
<dbReference type="AlphaFoldDB" id="A0A9R1CCQ6"/>
<dbReference type="EMBL" id="BPUB01000003">
    <property type="protein sequence ID" value="GJG60179.1"/>
    <property type="molecule type" value="Genomic_DNA"/>
</dbReference>
<dbReference type="InterPro" id="IPR013783">
    <property type="entry name" value="Ig-like_fold"/>
</dbReference>
<sequence>MKINTLHKIAFTAFGLVLGAVSVSAQEATYGPYDGSQKLSYFGTGKKENYDVAIHLTNSALVGKTVKGIVIPMNSDITGIDSTAVAFMSKTLTIKNKVNVPDIESDTASISGGKVTIRFKQPYTITSDGVYVGYSLSLNAKSTAVIPVVVANNPDDDNLYMHTTSTYRKWGSRASTLGCELALEVLLDGIEPDVATVVSGGDVNTQINLSKDYTFSVKNGGSTAISSVDFSYSLAGVSNNVHADLADPVKAHVGSTGSVSFAIPAVADAGTYPLTVSLLKVNGKDVDPSSFTSNVNVYKLLPTKRALLEEYTGTWCGYCPRGFVGLEHMNELYGNDFVGVSYHNGDPMEFTADFPNNVPGFPDAWIDRYYETDAYCGDNYDGHFNIDKTYAECNKQFAPADLVTRAYFTDATQSSVEVKTSVTFAGDNSDNPYQLAYILTADGLSEAGDTAHQSSWDQSNYYSGETTYPDDDMKEFVNGGSTISGLTFNFVVCGWSGKSYIDGSLPSSVVAMQPVNYTYTFDLAQSLNTSRNAIIQDKSKLHVVTLLIDTTTGHVVNALKSNVYSDEAAGIKGIDDANADATAVAREYYSIDGKRLCQPQKGLNIVRLSNGKTFKVVVK</sequence>